<organism evidence="1 2">
    <name type="scientific">Effrenium voratum</name>
    <dbReference type="NCBI Taxonomy" id="2562239"/>
    <lineage>
        <taxon>Eukaryota</taxon>
        <taxon>Sar</taxon>
        <taxon>Alveolata</taxon>
        <taxon>Dinophyceae</taxon>
        <taxon>Suessiales</taxon>
        <taxon>Symbiodiniaceae</taxon>
        <taxon>Effrenium</taxon>
    </lineage>
</organism>
<sequence>MRPEVQLSASLRFRMENFRFDWKGSLAPERREGAVEIGCVDWKASLIPVQAVEAGVSASDRWM</sequence>
<dbReference type="Proteomes" id="UP001178507">
    <property type="component" value="Unassembled WGS sequence"/>
</dbReference>
<name>A0AA36IA21_9DINO</name>
<proteinExistence type="predicted"/>
<evidence type="ECO:0000313" key="1">
    <source>
        <dbReference type="EMBL" id="CAJ1383512.1"/>
    </source>
</evidence>
<keyword evidence="2" id="KW-1185">Reference proteome</keyword>
<dbReference type="EMBL" id="CAUJNA010001024">
    <property type="protein sequence ID" value="CAJ1383512.1"/>
    <property type="molecule type" value="Genomic_DNA"/>
</dbReference>
<protein>
    <submittedName>
        <fullName evidence="1">Uncharacterized protein</fullName>
    </submittedName>
</protein>
<gene>
    <name evidence="1" type="ORF">EVOR1521_LOCUS10617</name>
</gene>
<evidence type="ECO:0000313" key="2">
    <source>
        <dbReference type="Proteomes" id="UP001178507"/>
    </source>
</evidence>
<reference evidence="1" key="1">
    <citation type="submission" date="2023-08" db="EMBL/GenBank/DDBJ databases">
        <authorList>
            <person name="Chen Y."/>
            <person name="Shah S."/>
            <person name="Dougan E. K."/>
            <person name="Thang M."/>
            <person name="Chan C."/>
        </authorList>
    </citation>
    <scope>NUCLEOTIDE SEQUENCE</scope>
</reference>
<comment type="caution">
    <text evidence="1">The sequence shown here is derived from an EMBL/GenBank/DDBJ whole genome shotgun (WGS) entry which is preliminary data.</text>
</comment>
<dbReference type="AlphaFoldDB" id="A0AA36IA21"/>
<accession>A0AA36IA21</accession>